<dbReference type="Proteomes" id="UP000489600">
    <property type="component" value="Unassembled WGS sequence"/>
</dbReference>
<proteinExistence type="predicted"/>
<organism evidence="2 3">
    <name type="scientific">Arabis nemorensis</name>
    <dbReference type="NCBI Taxonomy" id="586526"/>
    <lineage>
        <taxon>Eukaryota</taxon>
        <taxon>Viridiplantae</taxon>
        <taxon>Streptophyta</taxon>
        <taxon>Embryophyta</taxon>
        <taxon>Tracheophyta</taxon>
        <taxon>Spermatophyta</taxon>
        <taxon>Magnoliopsida</taxon>
        <taxon>eudicotyledons</taxon>
        <taxon>Gunneridae</taxon>
        <taxon>Pentapetalae</taxon>
        <taxon>rosids</taxon>
        <taxon>malvids</taxon>
        <taxon>Brassicales</taxon>
        <taxon>Brassicaceae</taxon>
        <taxon>Arabideae</taxon>
        <taxon>Arabis</taxon>
    </lineage>
</organism>
<dbReference type="InterPro" id="IPR052843">
    <property type="entry name" value="ER_body_metal_sequester"/>
</dbReference>
<keyword evidence="1" id="KW-0472">Membrane</keyword>
<gene>
    <name evidence="2" type="ORF">ANE_LOCUS6016</name>
</gene>
<dbReference type="PANTHER" id="PTHR38937:SF2">
    <property type="entry name" value="MEMBRANE PROTEIN OF ER BODY-LIKE PROTEIN ISOFORM X1"/>
    <property type="match status" value="1"/>
</dbReference>
<dbReference type="OrthoDB" id="1101224at2759"/>
<keyword evidence="1" id="KW-0812">Transmembrane</keyword>
<evidence type="ECO:0000256" key="1">
    <source>
        <dbReference type="SAM" id="Phobius"/>
    </source>
</evidence>
<feature type="transmembrane region" description="Helical" evidence="1">
    <location>
        <begin position="56"/>
        <end position="77"/>
    </location>
</feature>
<protein>
    <submittedName>
        <fullName evidence="2">Uncharacterized protein</fullName>
    </submittedName>
</protein>
<comment type="caution">
    <text evidence="2">The sequence shown here is derived from an EMBL/GenBank/DDBJ whole genome shotgun (WGS) entry which is preliminary data.</text>
</comment>
<dbReference type="PANTHER" id="PTHR38937">
    <property type="entry name" value="MEMBRANE PROTEIN OF ER BODY-LIKE PROTEIN"/>
    <property type="match status" value="1"/>
</dbReference>
<evidence type="ECO:0000313" key="2">
    <source>
        <dbReference type="EMBL" id="VVA95571.1"/>
    </source>
</evidence>
<reference evidence="2" key="1">
    <citation type="submission" date="2019-07" db="EMBL/GenBank/DDBJ databases">
        <authorList>
            <person name="Dittberner H."/>
        </authorList>
    </citation>
    <scope>NUCLEOTIDE SEQUENCE [LARGE SCALE GENOMIC DNA]</scope>
</reference>
<dbReference type="AlphaFoldDB" id="A0A565B1P2"/>
<feature type="transmembrane region" description="Helical" evidence="1">
    <location>
        <begin position="89"/>
        <end position="107"/>
    </location>
</feature>
<evidence type="ECO:0000313" key="3">
    <source>
        <dbReference type="Proteomes" id="UP000489600"/>
    </source>
</evidence>
<sequence length="113" mass="12629">MTIVVAEDPYQILLGNRINVKLHCFVVVASFIFFGVIPPLFYGLSFKRSNKKHYKAVVVFVVSLLCVIFLSFAKAYAFDMDILKTMFEYTGIAIGASTLSFVTSKIVSGMLEK</sequence>
<feature type="transmembrane region" description="Helical" evidence="1">
    <location>
        <begin position="20"/>
        <end position="44"/>
    </location>
</feature>
<keyword evidence="1" id="KW-1133">Transmembrane helix</keyword>
<keyword evidence="3" id="KW-1185">Reference proteome</keyword>
<dbReference type="EMBL" id="CABITT030000002">
    <property type="protein sequence ID" value="VVA95571.1"/>
    <property type="molecule type" value="Genomic_DNA"/>
</dbReference>
<accession>A0A565B1P2</accession>
<name>A0A565B1P2_9BRAS</name>